<gene>
    <name evidence="1" type="ORF">LCI18_014396</name>
</gene>
<organism evidence="1 2">
    <name type="scientific">Fusarium solani subsp. cucurbitae</name>
    <name type="common">Neocosmosporum cucurbitae</name>
    <dbReference type="NCBI Taxonomy" id="2747967"/>
    <lineage>
        <taxon>Eukaryota</taxon>
        <taxon>Fungi</taxon>
        <taxon>Dikarya</taxon>
        <taxon>Ascomycota</taxon>
        <taxon>Pezizomycotina</taxon>
        <taxon>Sordariomycetes</taxon>
        <taxon>Hypocreomycetidae</taxon>
        <taxon>Hypocreales</taxon>
        <taxon>Nectriaceae</taxon>
        <taxon>Fusarium</taxon>
        <taxon>Fusarium solani species complex</taxon>
    </lineage>
</organism>
<accession>A0ACD3ZRK4</accession>
<name>A0ACD3ZRK4_FUSSC</name>
<evidence type="ECO:0000313" key="1">
    <source>
        <dbReference type="EMBL" id="UPL03462.1"/>
    </source>
</evidence>
<evidence type="ECO:0000313" key="2">
    <source>
        <dbReference type="Proteomes" id="UP000830768"/>
    </source>
</evidence>
<proteinExistence type="predicted"/>
<dbReference type="EMBL" id="CP090041">
    <property type="protein sequence ID" value="UPL03462.1"/>
    <property type="molecule type" value="Genomic_DNA"/>
</dbReference>
<sequence length="471" mass="51243">MRPLSFGSNVFNRLKSTSHQRPIQLSSIRMYSQRPPWLEAFYNDSGLPPKLFAWKPSNLNRDPNLGTSSSASNSSVSGDSEQRIYVLGIGNLGRLFASSLAQAPERPPITLVVHRKELLTQWMEGQGIELLRSGTLEKNKDFDIEWWTESEPETGPVSEVAQGGKLKNLIITTKASAALPQVDRVRGYLDRNSTVAFAQNGMSKLWPPHGPAYANHRFAAGGAPNFLACVTTHGVTSQGPFRSLHASQADVTVGSVLPNESSSEQSAYLIKQMLQAPHLNARSVSRGELWILQLEKLVVNAVINPLTAILGCKNGALFTEPDGVIATIIDQLLSEASHVLQLLVAHESSAEVIGQSSNQDDTAAAQADTRLDLSPSSLHERFSQPHLKEMVYRVGHKVKDNTSSMLQDVRTGRSTEIRDFNGWLIETAAFLDGSLDVAGHRAMVDLVEGGRTLDVDRLGARLNGSGAGARK</sequence>
<protein>
    <submittedName>
        <fullName evidence="1">Uncharacterized protein</fullName>
    </submittedName>
</protein>
<keyword evidence="2" id="KW-1185">Reference proteome</keyword>
<reference evidence="1" key="1">
    <citation type="submission" date="2021-11" db="EMBL/GenBank/DDBJ databases">
        <title>Fusarium solani-melongenae Genome sequencing and assembly.</title>
        <authorList>
            <person name="Xie S."/>
            <person name="Huang L."/>
            <person name="Zhang X."/>
        </authorList>
    </citation>
    <scope>NUCLEOTIDE SEQUENCE</scope>
    <source>
        <strain evidence="1">CRI 24-3</strain>
    </source>
</reference>
<dbReference type="Proteomes" id="UP000830768">
    <property type="component" value="Chromosome 13"/>
</dbReference>